<feature type="compositionally biased region" description="Polar residues" evidence="7">
    <location>
        <begin position="255"/>
        <end position="264"/>
    </location>
</feature>
<feature type="compositionally biased region" description="Polar residues" evidence="7">
    <location>
        <begin position="208"/>
        <end position="217"/>
    </location>
</feature>
<dbReference type="PANTHER" id="PTHR31496:SF3">
    <property type="entry name" value="TRANSCRIPTION REPRESSOR KAN1"/>
    <property type="match status" value="1"/>
</dbReference>
<evidence type="ECO:0000256" key="7">
    <source>
        <dbReference type="SAM" id="MobiDB-lite"/>
    </source>
</evidence>
<evidence type="ECO:0000256" key="2">
    <source>
        <dbReference type="ARBA" id="ARBA00022473"/>
    </source>
</evidence>
<evidence type="ECO:0000313" key="9">
    <source>
        <dbReference type="EMBL" id="VFU39433.1"/>
    </source>
</evidence>
<dbReference type="Gene3D" id="1.10.10.60">
    <property type="entry name" value="Homeodomain-like"/>
    <property type="match status" value="1"/>
</dbReference>
<dbReference type="PANTHER" id="PTHR31496">
    <property type="entry name" value="TRANSCRIPTION FACTOR KAN2-RELATED"/>
    <property type="match status" value="1"/>
</dbReference>
<keyword evidence="2" id="KW-0217">Developmental protein</keyword>
<dbReference type="EMBL" id="CAADRP010001530">
    <property type="protein sequence ID" value="VFU39433.1"/>
    <property type="molecule type" value="Genomic_DNA"/>
</dbReference>
<accession>A0A6N2LH46</accession>
<feature type="compositionally biased region" description="Low complexity" evidence="7">
    <location>
        <begin position="7"/>
        <end position="30"/>
    </location>
</feature>
<keyword evidence="5" id="KW-0804">Transcription</keyword>
<name>A0A6N2LH46_SALVM</name>
<organism evidence="9">
    <name type="scientific">Salix viminalis</name>
    <name type="common">Common osier</name>
    <name type="synonym">Basket willow</name>
    <dbReference type="NCBI Taxonomy" id="40686"/>
    <lineage>
        <taxon>Eukaryota</taxon>
        <taxon>Viridiplantae</taxon>
        <taxon>Streptophyta</taxon>
        <taxon>Embryophyta</taxon>
        <taxon>Tracheophyta</taxon>
        <taxon>Spermatophyta</taxon>
        <taxon>Magnoliopsida</taxon>
        <taxon>eudicotyledons</taxon>
        <taxon>Gunneridae</taxon>
        <taxon>Pentapetalae</taxon>
        <taxon>rosids</taxon>
        <taxon>fabids</taxon>
        <taxon>Malpighiales</taxon>
        <taxon>Salicaceae</taxon>
        <taxon>Saliceae</taxon>
        <taxon>Salix</taxon>
    </lineage>
</organism>
<dbReference type="GO" id="GO:0006355">
    <property type="term" value="P:regulation of DNA-templated transcription"/>
    <property type="evidence" value="ECO:0007669"/>
    <property type="project" value="InterPro"/>
</dbReference>
<evidence type="ECO:0000256" key="4">
    <source>
        <dbReference type="ARBA" id="ARBA00023015"/>
    </source>
</evidence>
<dbReference type="AlphaFoldDB" id="A0A6N2LH46"/>
<keyword evidence="3" id="KW-0221">Differentiation</keyword>
<feature type="region of interest" description="Disordered" evidence="7">
    <location>
        <begin position="169"/>
        <end position="265"/>
    </location>
</feature>
<dbReference type="GO" id="GO:0005634">
    <property type="term" value="C:nucleus"/>
    <property type="evidence" value="ECO:0007669"/>
    <property type="project" value="UniProtKB-SubCell"/>
</dbReference>
<feature type="region of interest" description="Disordered" evidence="7">
    <location>
        <begin position="1"/>
        <end position="30"/>
    </location>
</feature>
<dbReference type="GO" id="GO:0010158">
    <property type="term" value="P:abaxial cell fate specification"/>
    <property type="evidence" value="ECO:0007669"/>
    <property type="project" value="InterPro"/>
</dbReference>
<dbReference type="FunFam" id="1.10.10.60:FF:000002">
    <property type="entry name" value="Myb family transcription factor"/>
    <property type="match status" value="1"/>
</dbReference>
<sequence length="305" mass="33661">MCYHQMPYPSSSFCSPSVNHHSSSSTSSPYSIGGAGLDHMSMLNSSGPNQALPGPYNRLAPTTRFNGLSTDAFKSHPWQHHHHHNQYGGGSTEGSPHGLIRSRFLPKFPTKRSMRAPRMRWTSTLHARFVHAVELLGGHERATPKSVLELMDVKDLTLAHVKSHLQMYRTVKTTDKPASSSDGSGEEDRSPIGSSYSNANDRGGLQRGVQSDGSTVQPDIDYPLTSTTTRWSNSSSGTEAWLQKNSNDMDGHRQGTFQSRQRSGQLMEECDSTRLKSYLGSGLDCKNPSLEFTLGRPDWQGKEHC</sequence>
<evidence type="ECO:0000256" key="5">
    <source>
        <dbReference type="ARBA" id="ARBA00023163"/>
    </source>
</evidence>
<reference evidence="9" key="1">
    <citation type="submission" date="2019-03" db="EMBL/GenBank/DDBJ databases">
        <authorList>
            <person name="Mank J."/>
            <person name="Almeida P."/>
        </authorList>
    </citation>
    <scope>NUCLEOTIDE SEQUENCE</scope>
    <source>
        <strain evidence="9">78183</strain>
    </source>
</reference>
<dbReference type="SUPFAM" id="SSF46689">
    <property type="entry name" value="Homeodomain-like"/>
    <property type="match status" value="1"/>
</dbReference>
<feature type="region of interest" description="Disordered" evidence="7">
    <location>
        <begin position="70"/>
        <end position="101"/>
    </location>
</feature>
<dbReference type="InterPro" id="IPR006447">
    <property type="entry name" value="Myb_dom_plants"/>
</dbReference>
<evidence type="ECO:0000256" key="3">
    <source>
        <dbReference type="ARBA" id="ARBA00022782"/>
    </source>
</evidence>
<evidence type="ECO:0000256" key="1">
    <source>
        <dbReference type="ARBA" id="ARBA00004123"/>
    </source>
</evidence>
<dbReference type="InterPro" id="IPR044847">
    <property type="entry name" value="KAN_fam"/>
</dbReference>
<dbReference type="NCBIfam" id="TIGR01557">
    <property type="entry name" value="myb_SHAQKYF"/>
    <property type="match status" value="1"/>
</dbReference>
<evidence type="ECO:0000259" key="8">
    <source>
        <dbReference type="Pfam" id="PF00249"/>
    </source>
</evidence>
<dbReference type="InterPro" id="IPR001005">
    <property type="entry name" value="SANT/Myb"/>
</dbReference>
<feature type="compositionally biased region" description="Low complexity" evidence="7">
    <location>
        <begin position="225"/>
        <end position="238"/>
    </location>
</feature>
<dbReference type="Pfam" id="PF00249">
    <property type="entry name" value="Myb_DNA-binding"/>
    <property type="match status" value="1"/>
</dbReference>
<evidence type="ECO:0000256" key="6">
    <source>
        <dbReference type="ARBA" id="ARBA00023242"/>
    </source>
</evidence>
<dbReference type="InterPro" id="IPR009057">
    <property type="entry name" value="Homeodomain-like_sf"/>
</dbReference>
<proteinExistence type="predicted"/>
<gene>
    <name evidence="9" type="ORF">SVIM_LOCUS219024</name>
</gene>
<keyword evidence="4" id="KW-0805">Transcription regulation</keyword>
<keyword evidence="6" id="KW-0539">Nucleus</keyword>
<dbReference type="GO" id="GO:0000976">
    <property type="term" value="F:transcription cis-regulatory region binding"/>
    <property type="evidence" value="ECO:0007669"/>
    <property type="project" value="InterPro"/>
</dbReference>
<comment type="subcellular location">
    <subcellularLocation>
        <location evidence="1">Nucleus</location>
    </subcellularLocation>
</comment>
<feature type="domain" description="Myb-like" evidence="8">
    <location>
        <begin position="118"/>
        <end position="169"/>
    </location>
</feature>
<protein>
    <recommendedName>
        <fullName evidence="8">Myb-like domain-containing protein</fullName>
    </recommendedName>
</protein>